<name>K9X628_9NOST</name>
<dbReference type="EMBL" id="CP003642">
    <property type="protein sequence ID" value="AFZ27541.1"/>
    <property type="molecule type" value="Genomic_DNA"/>
</dbReference>
<organism evidence="2 3">
    <name type="scientific">Cylindrospermum stagnale PCC 7417</name>
    <dbReference type="NCBI Taxonomy" id="56107"/>
    <lineage>
        <taxon>Bacteria</taxon>
        <taxon>Bacillati</taxon>
        <taxon>Cyanobacteriota</taxon>
        <taxon>Cyanophyceae</taxon>
        <taxon>Nostocales</taxon>
        <taxon>Nostocaceae</taxon>
        <taxon>Cylindrospermum</taxon>
    </lineage>
</organism>
<evidence type="ECO:0000313" key="2">
    <source>
        <dbReference type="EMBL" id="AFZ27541.1"/>
    </source>
</evidence>
<sequence length="584" mass="67792">MSETTIRTGSQVSREQVEIILKKFLDNNNGNYRVLALKGAWGVGKTHLVQNILAKYEKEFHYYASVFGISSIEQLKSRILANYKNDLKTNHQDSQIRAEGIMNYVKKPIANLFEWFNGNSGRIERTPRLDLALPGQTSIQVAGSLISVAGDLGLNLLFNGVKNSIICIDDLERKSNLSLDEILGFVEYLVQEMKCRLIIIYNEKTLDCTSKKALNQYREKVIDIEVELNPTVEENLDFIFKDNPDIEVIKSVFKKAETNNIRVLRKTKWFIDELIPFMSNWEPSLREQIIKNIIVISLSKLDTKFPVTIDKIKNLENSLSTDNVTYEELIQIYSKFGYNKLEINEQLIQVVETSLFSEQDFIQKGNNLNKTEKHNQIIKKFDKIFEPYSSSFGASEKEISERMIKFLEQYHLDLPIDKFKSLENLALAVEVDIYHYQKLSLKNLISREEPNLLELKNLREIVIINYPELADELEKRIAEIDGEQDITTVLCKIIENKYWSSSEDIQLLNNCTVDEYSKWLQEDHPDLYTMVRWCLNINNVASQRLTEAIVKLGRKSDLNKMRAKFLYNINIEDYPDIKDTNDES</sequence>
<dbReference type="SUPFAM" id="SSF52540">
    <property type="entry name" value="P-loop containing nucleoside triphosphate hydrolases"/>
    <property type="match status" value="1"/>
</dbReference>
<dbReference type="RefSeq" id="WP_015210776.1">
    <property type="nucleotide sequence ID" value="NC_019757.1"/>
</dbReference>
<dbReference type="InterPro" id="IPR011646">
    <property type="entry name" value="KAP_P-loop"/>
</dbReference>
<reference evidence="2 3" key="1">
    <citation type="submission" date="2012-06" db="EMBL/GenBank/DDBJ databases">
        <title>Finished chromosome of genome of Cylindrospermum stagnale PCC 7417.</title>
        <authorList>
            <consortium name="US DOE Joint Genome Institute"/>
            <person name="Gugger M."/>
            <person name="Coursin T."/>
            <person name="Rippka R."/>
            <person name="Tandeau De Marsac N."/>
            <person name="Huntemann M."/>
            <person name="Wei C.-L."/>
            <person name="Han J."/>
            <person name="Detter J.C."/>
            <person name="Han C."/>
            <person name="Tapia R."/>
            <person name="Chen A."/>
            <person name="Kyrpides N."/>
            <person name="Mavromatis K."/>
            <person name="Markowitz V."/>
            <person name="Szeto E."/>
            <person name="Ivanova N."/>
            <person name="Pagani I."/>
            <person name="Pati A."/>
            <person name="Goodwin L."/>
            <person name="Nordberg H.P."/>
            <person name="Cantor M.N."/>
            <person name="Hua S.X."/>
            <person name="Woyke T."/>
            <person name="Kerfeld C.A."/>
        </authorList>
    </citation>
    <scope>NUCLEOTIDE SEQUENCE [LARGE SCALE GENOMIC DNA]</scope>
    <source>
        <strain evidence="2 3">PCC 7417</strain>
    </source>
</reference>
<dbReference type="STRING" id="56107.Cylst_5531"/>
<dbReference type="Gene3D" id="3.40.50.300">
    <property type="entry name" value="P-loop containing nucleotide triphosphate hydrolases"/>
    <property type="match status" value="1"/>
</dbReference>
<dbReference type="KEGG" id="csg:Cylst_5531"/>
<feature type="domain" description="KAP NTPase" evidence="1">
    <location>
        <begin position="165"/>
        <end position="242"/>
    </location>
</feature>
<evidence type="ECO:0000259" key="1">
    <source>
        <dbReference type="Pfam" id="PF07693"/>
    </source>
</evidence>
<dbReference type="HOGENOM" id="CLU_466700_0_0_3"/>
<dbReference type="OrthoDB" id="88903at2"/>
<protein>
    <submittedName>
        <fullName evidence="2">KAP family P-loop domain protein</fullName>
    </submittedName>
</protein>
<dbReference type="Proteomes" id="UP000010475">
    <property type="component" value="Chromosome"/>
</dbReference>
<evidence type="ECO:0000313" key="3">
    <source>
        <dbReference type="Proteomes" id="UP000010475"/>
    </source>
</evidence>
<dbReference type="InterPro" id="IPR027417">
    <property type="entry name" value="P-loop_NTPase"/>
</dbReference>
<proteinExistence type="predicted"/>
<dbReference type="PATRIC" id="fig|56107.3.peg.6088"/>
<feature type="domain" description="KAP NTPase" evidence="1">
    <location>
        <begin position="23"/>
        <end position="97"/>
    </location>
</feature>
<gene>
    <name evidence="2" type="ORF">Cylst_5531</name>
</gene>
<dbReference type="AlphaFoldDB" id="K9X628"/>
<accession>K9X628</accession>
<dbReference type="Pfam" id="PF07693">
    <property type="entry name" value="KAP_NTPase"/>
    <property type="match status" value="2"/>
</dbReference>
<dbReference type="eggNOG" id="COG4928">
    <property type="taxonomic scope" value="Bacteria"/>
</dbReference>
<keyword evidence="3" id="KW-1185">Reference proteome</keyword>